<proteinExistence type="predicted"/>
<reference evidence="3 4" key="1">
    <citation type="journal article" date="2016" name="Nat. Commun.">
        <title>Thousands of microbial genomes shed light on interconnected biogeochemical processes in an aquifer system.</title>
        <authorList>
            <person name="Anantharaman K."/>
            <person name="Brown C.T."/>
            <person name="Hug L.A."/>
            <person name="Sharon I."/>
            <person name="Castelle C.J."/>
            <person name="Probst A.J."/>
            <person name="Thomas B.C."/>
            <person name="Singh A."/>
            <person name="Wilkins M.J."/>
            <person name="Karaoz U."/>
            <person name="Brodie E.L."/>
            <person name="Williams K.H."/>
            <person name="Hubbard S.S."/>
            <person name="Banfield J.F."/>
        </authorList>
    </citation>
    <scope>NUCLEOTIDE SEQUENCE [LARGE SCALE GENOMIC DNA]</scope>
</reference>
<dbReference type="AlphaFoldDB" id="A0A1F5SAS9"/>
<dbReference type="Pfam" id="PF18915">
    <property type="entry name" value="DUF5667"/>
    <property type="match status" value="1"/>
</dbReference>
<organism evidence="3 4">
    <name type="scientific">Candidatus Falkowbacteria bacterium RIFCSPLOWO2_02_FULL_45_21</name>
    <dbReference type="NCBI Taxonomy" id="1797989"/>
    <lineage>
        <taxon>Bacteria</taxon>
        <taxon>Candidatus Falkowiibacteriota</taxon>
    </lineage>
</organism>
<dbReference type="EMBL" id="MFFW01000050">
    <property type="protein sequence ID" value="OGF23830.1"/>
    <property type="molecule type" value="Genomic_DNA"/>
</dbReference>
<feature type="coiled-coil region" evidence="1">
    <location>
        <begin position="193"/>
        <end position="224"/>
    </location>
</feature>
<accession>A0A1F5SAS9</accession>
<keyword evidence="1" id="KW-0175">Coiled coil</keyword>
<sequence length="346" mass="37636">MLISPLGESGEVKLTPFPPKFVAPARGWSALGGDPCLPAGTAPLAEIPPCQGGQINMNDRELLKKLNNLKDIKPDQAWKKNYRGILYSQISASRPVLAPQSNIRIVWQTIMPRQILISLAKPVWLASAASVLILVVGLGGVYASKNSKPGDSLYIAKIISEKAQFAMAFDEQDKAKLGVEFATNRAKEMVQILKDTDQTLETNNDKLEALSQNFKREIGQVKKRLTIIKAAKEQAKNDESQVFGANLGKSDQRMEIAEPAESTTEKPVAGGDIASTTKLISENQTITNATSTPETRASADQMLEQAEKLFDEKNLDETINKLEEVNKALSESGQVKGESEIASSTD</sequence>
<name>A0A1F5SAS9_9BACT</name>
<gene>
    <name evidence="3" type="ORF">A3H66_03515</name>
</gene>
<dbReference type="Proteomes" id="UP000178783">
    <property type="component" value="Unassembled WGS sequence"/>
</dbReference>
<evidence type="ECO:0000256" key="1">
    <source>
        <dbReference type="SAM" id="Coils"/>
    </source>
</evidence>
<evidence type="ECO:0000313" key="3">
    <source>
        <dbReference type="EMBL" id="OGF23830.1"/>
    </source>
</evidence>
<dbReference type="InterPro" id="IPR043725">
    <property type="entry name" value="DUF5667"/>
</dbReference>
<comment type="caution">
    <text evidence="3">The sequence shown here is derived from an EMBL/GenBank/DDBJ whole genome shotgun (WGS) entry which is preliminary data.</text>
</comment>
<feature type="domain" description="DUF5667" evidence="2">
    <location>
        <begin position="148"/>
        <end position="238"/>
    </location>
</feature>
<evidence type="ECO:0000313" key="4">
    <source>
        <dbReference type="Proteomes" id="UP000178783"/>
    </source>
</evidence>
<evidence type="ECO:0000259" key="2">
    <source>
        <dbReference type="Pfam" id="PF18915"/>
    </source>
</evidence>
<protein>
    <recommendedName>
        <fullName evidence="2">DUF5667 domain-containing protein</fullName>
    </recommendedName>
</protein>